<evidence type="ECO:0000256" key="7">
    <source>
        <dbReference type="ARBA" id="ARBA00023136"/>
    </source>
</evidence>
<dbReference type="InterPro" id="IPR000620">
    <property type="entry name" value="EamA_dom"/>
</dbReference>
<dbReference type="AlphaFoldDB" id="A0A7X0BVI5"/>
<keyword evidence="4" id="KW-1003">Cell membrane</keyword>
<feature type="transmembrane region" description="Helical" evidence="8">
    <location>
        <begin position="281"/>
        <end position="298"/>
    </location>
</feature>
<dbReference type="PANTHER" id="PTHR32322">
    <property type="entry name" value="INNER MEMBRANE TRANSPORTER"/>
    <property type="match status" value="1"/>
</dbReference>
<dbReference type="GO" id="GO:0005886">
    <property type="term" value="C:plasma membrane"/>
    <property type="evidence" value="ECO:0007669"/>
    <property type="project" value="UniProtKB-SubCell"/>
</dbReference>
<evidence type="ECO:0000256" key="1">
    <source>
        <dbReference type="ARBA" id="ARBA00004651"/>
    </source>
</evidence>
<feature type="domain" description="EamA" evidence="9">
    <location>
        <begin position="16"/>
        <end position="151"/>
    </location>
</feature>
<feature type="domain" description="EamA" evidence="9">
    <location>
        <begin position="163"/>
        <end position="292"/>
    </location>
</feature>
<evidence type="ECO:0000256" key="3">
    <source>
        <dbReference type="ARBA" id="ARBA00022448"/>
    </source>
</evidence>
<comment type="similarity">
    <text evidence="2">Belongs to the EamA transporter family.</text>
</comment>
<dbReference type="InterPro" id="IPR050638">
    <property type="entry name" value="AA-Vitamin_Transporters"/>
</dbReference>
<feature type="transmembrane region" description="Helical" evidence="8">
    <location>
        <begin position="46"/>
        <end position="71"/>
    </location>
</feature>
<protein>
    <submittedName>
        <fullName evidence="10">Chloramphenicol-sensitive protein RarD</fullName>
    </submittedName>
</protein>
<dbReference type="EMBL" id="JACHLL010000006">
    <property type="protein sequence ID" value="MBB6342931.1"/>
    <property type="molecule type" value="Genomic_DNA"/>
</dbReference>
<dbReference type="Proteomes" id="UP000557193">
    <property type="component" value="Unassembled WGS sequence"/>
</dbReference>
<dbReference type="SUPFAM" id="SSF103481">
    <property type="entry name" value="Multidrug resistance efflux transporter EmrE"/>
    <property type="match status" value="2"/>
</dbReference>
<keyword evidence="7 8" id="KW-0472">Membrane</keyword>
<evidence type="ECO:0000259" key="9">
    <source>
        <dbReference type="Pfam" id="PF00892"/>
    </source>
</evidence>
<accession>A0A7X0BVI5</accession>
<evidence type="ECO:0000256" key="4">
    <source>
        <dbReference type="ARBA" id="ARBA00022475"/>
    </source>
</evidence>
<feature type="transmembrane region" description="Helical" evidence="8">
    <location>
        <begin position="83"/>
        <end position="101"/>
    </location>
</feature>
<evidence type="ECO:0000256" key="5">
    <source>
        <dbReference type="ARBA" id="ARBA00022692"/>
    </source>
</evidence>
<keyword evidence="3" id="KW-0813">Transport</keyword>
<comment type="subcellular location">
    <subcellularLocation>
        <location evidence="1">Cell membrane</location>
        <topology evidence="1">Multi-pass membrane protein</topology>
    </subcellularLocation>
</comment>
<evidence type="ECO:0000313" key="10">
    <source>
        <dbReference type="EMBL" id="MBB6342931.1"/>
    </source>
</evidence>
<evidence type="ECO:0000313" key="11">
    <source>
        <dbReference type="Proteomes" id="UP000557193"/>
    </source>
</evidence>
<reference evidence="10 11" key="1">
    <citation type="submission" date="2020-08" db="EMBL/GenBank/DDBJ databases">
        <title>Functional genomics of gut bacteria from endangered species of beetles.</title>
        <authorList>
            <person name="Carlos-Shanley C."/>
        </authorList>
    </citation>
    <scope>NUCLEOTIDE SEQUENCE [LARGE SCALE GENOMIC DNA]</scope>
    <source>
        <strain evidence="10 11">S00202</strain>
    </source>
</reference>
<comment type="caution">
    <text evidence="10">The sequence shown here is derived from an EMBL/GenBank/DDBJ whole genome shotgun (WGS) entry which is preliminary data.</text>
</comment>
<dbReference type="RefSeq" id="WP_184684793.1">
    <property type="nucleotide sequence ID" value="NZ_JACHLL010000006.1"/>
</dbReference>
<sequence>MPSMFSLTTVTCPRSALLLNISAFVLWASATLVFKALEHVPVWDVFAYRVLGSLVWCALLLWLGGSLAVTWRTLRSGGERWRLLLSSALIASNWFLVIWAVAQNRLLDASLGYYLSPLLSVALAHLLFGERWSRREQLTSALCLGGVMLVVTGEQNLQIPWTGLIIASTFALYSAVKKRAETPALIGLGVETALAAIPATALLLLNHWGASVSTSLRPVDWLWLLLLGLITTVPMWLYIASVKALSLTTIGFLQYLNPTLMFVLAVTLFDERFSTLKLTGFVLIWCALLGLLLSNTLYSPRITGSTRQAAIAEEAP</sequence>
<feature type="transmembrane region" description="Helical" evidence="8">
    <location>
        <begin position="16"/>
        <end position="34"/>
    </location>
</feature>
<dbReference type="Pfam" id="PF00892">
    <property type="entry name" value="EamA"/>
    <property type="match status" value="2"/>
</dbReference>
<dbReference type="InterPro" id="IPR004626">
    <property type="entry name" value="RarD"/>
</dbReference>
<dbReference type="NCBIfam" id="TIGR00688">
    <property type="entry name" value="rarD"/>
    <property type="match status" value="1"/>
</dbReference>
<feature type="transmembrane region" description="Helical" evidence="8">
    <location>
        <begin position="252"/>
        <end position="269"/>
    </location>
</feature>
<keyword evidence="11" id="KW-1185">Reference proteome</keyword>
<dbReference type="PANTHER" id="PTHR32322:SF2">
    <property type="entry name" value="EAMA DOMAIN-CONTAINING PROTEIN"/>
    <property type="match status" value="1"/>
</dbReference>
<keyword evidence="6 8" id="KW-1133">Transmembrane helix</keyword>
<dbReference type="InterPro" id="IPR037185">
    <property type="entry name" value="EmrE-like"/>
</dbReference>
<evidence type="ECO:0000256" key="2">
    <source>
        <dbReference type="ARBA" id="ARBA00007362"/>
    </source>
</evidence>
<feature type="transmembrane region" description="Helical" evidence="8">
    <location>
        <begin position="221"/>
        <end position="240"/>
    </location>
</feature>
<evidence type="ECO:0000256" key="8">
    <source>
        <dbReference type="SAM" id="Phobius"/>
    </source>
</evidence>
<organism evidence="10 11">
    <name type="scientific">Pseudomonas fluvialis</name>
    <dbReference type="NCBI Taxonomy" id="1793966"/>
    <lineage>
        <taxon>Bacteria</taxon>
        <taxon>Pseudomonadati</taxon>
        <taxon>Pseudomonadota</taxon>
        <taxon>Gammaproteobacteria</taxon>
        <taxon>Pseudomonadales</taxon>
        <taxon>Pseudomonadaceae</taxon>
        <taxon>Pseudomonas</taxon>
    </lineage>
</organism>
<proteinExistence type="inferred from homology"/>
<feature type="transmembrane region" description="Helical" evidence="8">
    <location>
        <begin position="113"/>
        <end position="129"/>
    </location>
</feature>
<evidence type="ECO:0000256" key="6">
    <source>
        <dbReference type="ARBA" id="ARBA00022989"/>
    </source>
</evidence>
<gene>
    <name evidence="10" type="ORF">HNP49_003119</name>
</gene>
<name>A0A7X0BVI5_9PSED</name>
<feature type="transmembrane region" description="Helical" evidence="8">
    <location>
        <begin position="188"/>
        <end position="209"/>
    </location>
</feature>
<keyword evidence="5 8" id="KW-0812">Transmembrane</keyword>